<keyword evidence="1" id="KW-0812">Transmembrane</keyword>
<feature type="transmembrane region" description="Helical" evidence="1">
    <location>
        <begin position="241"/>
        <end position="262"/>
    </location>
</feature>
<protein>
    <submittedName>
        <fullName evidence="2">Uncharacterized protein</fullName>
    </submittedName>
</protein>
<dbReference type="Proteomes" id="UP001285441">
    <property type="component" value="Unassembled WGS sequence"/>
</dbReference>
<reference evidence="2" key="2">
    <citation type="submission" date="2023-06" db="EMBL/GenBank/DDBJ databases">
        <authorList>
            <consortium name="Lawrence Berkeley National Laboratory"/>
            <person name="Haridas S."/>
            <person name="Hensen N."/>
            <person name="Bonometti L."/>
            <person name="Westerberg I."/>
            <person name="Brannstrom I.O."/>
            <person name="Guillou S."/>
            <person name="Cros-Aarteil S."/>
            <person name="Calhoun S."/>
            <person name="Kuo A."/>
            <person name="Mondo S."/>
            <person name="Pangilinan J."/>
            <person name="Riley R."/>
            <person name="LaButti K."/>
            <person name="Andreopoulos B."/>
            <person name="Lipzen A."/>
            <person name="Chen C."/>
            <person name="Yanf M."/>
            <person name="Daum C."/>
            <person name="Ng V."/>
            <person name="Clum A."/>
            <person name="Steindorff A."/>
            <person name="Ohm R."/>
            <person name="Martin F."/>
            <person name="Silar P."/>
            <person name="Natvig D."/>
            <person name="Lalanne C."/>
            <person name="Gautier V."/>
            <person name="Ament-velasquez S.L."/>
            <person name="Kruys A."/>
            <person name="Hutchinson M.I."/>
            <person name="Powell A.J."/>
            <person name="Barry K."/>
            <person name="Miller A.N."/>
            <person name="Grigoriev I.V."/>
            <person name="Debuchy R."/>
            <person name="Gladieux P."/>
            <person name="Thoren M.H."/>
            <person name="Johannesson H."/>
        </authorList>
    </citation>
    <scope>NUCLEOTIDE SEQUENCE</scope>
    <source>
        <strain evidence="2">CBS 232.78</strain>
    </source>
</reference>
<gene>
    <name evidence="2" type="ORF">B0H63DRAFT_515511</name>
</gene>
<name>A0AAE0K161_9PEZI</name>
<evidence type="ECO:0000256" key="1">
    <source>
        <dbReference type="SAM" id="Phobius"/>
    </source>
</evidence>
<dbReference type="EMBL" id="JAULSW010000011">
    <property type="protein sequence ID" value="KAK3367717.1"/>
    <property type="molecule type" value="Genomic_DNA"/>
</dbReference>
<proteinExistence type="predicted"/>
<keyword evidence="1" id="KW-0472">Membrane</keyword>
<sequence>MSRLDQEYQLGVGGMKFTKLGPRQNLWIPPAAAINSSLDGVKYIQQCVRNNCAEFGETIYEVPYFTSLGNSCIAVIATVTATLQATNIPAAPTATVGLITKPVLIEKPDSSYNALSPCVRWVLNNCQSSKDNADSCHADRPGDHSKIWCGLGAYLQCETAECVCGGSKFFYSTQKLYERADLYCSIGFPCEGAASNPGFELTITMLADYCSAEGFVLGEWIVTLVGFQHETGMSQETKTSIGVGAASGVLTIISIVLAWLTLRKM</sequence>
<organism evidence="2 3">
    <name type="scientific">Podospora didyma</name>
    <dbReference type="NCBI Taxonomy" id="330526"/>
    <lineage>
        <taxon>Eukaryota</taxon>
        <taxon>Fungi</taxon>
        <taxon>Dikarya</taxon>
        <taxon>Ascomycota</taxon>
        <taxon>Pezizomycotina</taxon>
        <taxon>Sordariomycetes</taxon>
        <taxon>Sordariomycetidae</taxon>
        <taxon>Sordariales</taxon>
        <taxon>Podosporaceae</taxon>
        <taxon>Podospora</taxon>
    </lineage>
</organism>
<dbReference type="AlphaFoldDB" id="A0AAE0K161"/>
<accession>A0AAE0K161</accession>
<keyword evidence="1" id="KW-1133">Transmembrane helix</keyword>
<reference evidence="2" key="1">
    <citation type="journal article" date="2023" name="Mol. Phylogenet. Evol.">
        <title>Genome-scale phylogeny and comparative genomics of the fungal order Sordariales.</title>
        <authorList>
            <person name="Hensen N."/>
            <person name="Bonometti L."/>
            <person name="Westerberg I."/>
            <person name="Brannstrom I.O."/>
            <person name="Guillou S."/>
            <person name="Cros-Aarteil S."/>
            <person name="Calhoun S."/>
            <person name="Haridas S."/>
            <person name="Kuo A."/>
            <person name="Mondo S."/>
            <person name="Pangilinan J."/>
            <person name="Riley R."/>
            <person name="LaButti K."/>
            <person name="Andreopoulos B."/>
            <person name="Lipzen A."/>
            <person name="Chen C."/>
            <person name="Yan M."/>
            <person name="Daum C."/>
            <person name="Ng V."/>
            <person name="Clum A."/>
            <person name="Steindorff A."/>
            <person name="Ohm R.A."/>
            <person name="Martin F."/>
            <person name="Silar P."/>
            <person name="Natvig D.O."/>
            <person name="Lalanne C."/>
            <person name="Gautier V."/>
            <person name="Ament-Velasquez S.L."/>
            <person name="Kruys A."/>
            <person name="Hutchinson M.I."/>
            <person name="Powell A.J."/>
            <person name="Barry K."/>
            <person name="Miller A.N."/>
            <person name="Grigoriev I.V."/>
            <person name="Debuchy R."/>
            <person name="Gladieux P."/>
            <person name="Hiltunen Thoren M."/>
            <person name="Johannesson H."/>
        </authorList>
    </citation>
    <scope>NUCLEOTIDE SEQUENCE</scope>
    <source>
        <strain evidence="2">CBS 232.78</strain>
    </source>
</reference>
<comment type="caution">
    <text evidence="2">The sequence shown here is derived from an EMBL/GenBank/DDBJ whole genome shotgun (WGS) entry which is preliminary data.</text>
</comment>
<evidence type="ECO:0000313" key="2">
    <source>
        <dbReference type="EMBL" id="KAK3367717.1"/>
    </source>
</evidence>
<keyword evidence="3" id="KW-1185">Reference proteome</keyword>
<evidence type="ECO:0000313" key="3">
    <source>
        <dbReference type="Proteomes" id="UP001285441"/>
    </source>
</evidence>